<dbReference type="EMBL" id="JAVDSJ010000002">
    <property type="protein sequence ID" value="MDR6583818.1"/>
    <property type="molecule type" value="Genomic_DNA"/>
</dbReference>
<gene>
    <name evidence="1" type="ORF">J2W50_002016</name>
</gene>
<dbReference type="Proteomes" id="UP001260715">
    <property type="component" value="Unassembled WGS sequence"/>
</dbReference>
<comment type="caution">
    <text evidence="1">The sequence shown here is derived from an EMBL/GenBank/DDBJ whole genome shotgun (WGS) entry which is preliminary data.</text>
</comment>
<reference evidence="1 2" key="1">
    <citation type="submission" date="2023-07" db="EMBL/GenBank/DDBJ databases">
        <title>Sorghum-associated microbial communities from plants grown in Nebraska, USA.</title>
        <authorList>
            <person name="Schachtman D."/>
        </authorList>
    </citation>
    <scope>NUCLEOTIDE SEQUENCE [LARGE SCALE GENOMIC DNA]</scope>
    <source>
        <strain evidence="1 2">596</strain>
    </source>
</reference>
<evidence type="ECO:0008006" key="3">
    <source>
        <dbReference type="Google" id="ProtNLM"/>
    </source>
</evidence>
<organism evidence="1 2">
    <name type="scientific">Herbaspirillum frisingense</name>
    <dbReference type="NCBI Taxonomy" id="92645"/>
    <lineage>
        <taxon>Bacteria</taxon>
        <taxon>Pseudomonadati</taxon>
        <taxon>Pseudomonadota</taxon>
        <taxon>Betaproteobacteria</taxon>
        <taxon>Burkholderiales</taxon>
        <taxon>Oxalobacteraceae</taxon>
        <taxon>Herbaspirillum</taxon>
    </lineage>
</organism>
<proteinExistence type="predicted"/>
<evidence type="ECO:0000313" key="2">
    <source>
        <dbReference type="Proteomes" id="UP001260715"/>
    </source>
</evidence>
<dbReference type="RefSeq" id="WP_310010389.1">
    <property type="nucleotide sequence ID" value="NZ_JAVDSJ010000002.1"/>
</dbReference>
<keyword evidence="2" id="KW-1185">Reference proteome</keyword>
<accession>A0ABU1PFB4</accession>
<evidence type="ECO:0000313" key="1">
    <source>
        <dbReference type="EMBL" id="MDR6583818.1"/>
    </source>
</evidence>
<name>A0ABU1PFB4_9BURK</name>
<protein>
    <recommendedName>
        <fullName evidence="3">Phage tail protein</fullName>
    </recommendedName>
</protein>
<sequence>MKRISTATKVVDKFGPGKPGFTNGNAVTGLPATDLESDWFDHVQEEHATIVEEGGGVVDGSSTSQVLDSLQAMFGGAIGAATNLRAVQAAAASTLAWTADAVVVKAALAGRTYVLTAFNQTVDLTKVGVGGMDVGAAPSNGYVGIYAIANPKTGLRNIIAVNATAARAPEIYGGANMPAGYTHSALIGVWPTDATGKLKIGGQNGRRVAFPSVSVLSTTVSVGSRTALSIASAVPKNARQTRGNMSLGNGTNVSQDTNMNLSSDASGSCAVAAQVALTSASGTGVTETFDNLEIFVEQTIYYQLITSSGSPSYTVSINGYSF</sequence>